<protein>
    <recommendedName>
        <fullName evidence="4">DUF2497 domain-containing protein</fullName>
    </recommendedName>
</protein>
<evidence type="ECO:0008006" key="4">
    <source>
        <dbReference type="Google" id="ProtNLM"/>
    </source>
</evidence>
<dbReference type="Pfam" id="PF10691">
    <property type="entry name" value="DUF2497"/>
    <property type="match status" value="1"/>
</dbReference>
<dbReference type="InterPro" id="IPR019632">
    <property type="entry name" value="DUF2497"/>
</dbReference>
<feature type="region of interest" description="Disordered" evidence="1">
    <location>
        <begin position="27"/>
        <end position="79"/>
    </location>
</feature>
<accession>A0ABM7Y4G0</accession>
<gene>
    <name evidence="2" type="ORF">Rmf_26630</name>
</gene>
<dbReference type="Proteomes" id="UP000831327">
    <property type="component" value="Chromosome"/>
</dbReference>
<name>A0ABM7Y4G0_9PROT</name>
<reference evidence="2 3" key="1">
    <citation type="journal article" date="2016" name="Microbes Environ.">
        <title>Phylogenetically diverse aerobic anoxygenic phototrophic bacteria isolated from epilithic biofilms in Tama river, Japan.</title>
        <authorList>
            <person name="Hirose S."/>
            <person name="Matsuura K."/>
            <person name="Haruta S."/>
        </authorList>
    </citation>
    <scope>NUCLEOTIDE SEQUENCE [LARGE SCALE GENOMIC DNA]</scope>
    <source>
        <strain evidence="2 3">S08</strain>
    </source>
</reference>
<sequence length="194" mass="19486">MSGQAAPPAGAAATGVASDQSMEDILASIRRILNEDEAPPAPDATAAAPPEAEAAQPAPLPIGIPLPEPAAAPPAAPSADEPLLLTEDMMVNAAAAAPPAAVAPPAAPPPMVLSADSLLAPAVAAAATASVGQLLRTVAAERGSSVYRGGPSIEDVVREELRPLLKAWLDQHLPGIVERLVRAEIERVVGRALT</sequence>
<keyword evidence="3" id="KW-1185">Reference proteome</keyword>
<dbReference type="RefSeq" id="WP_279323200.1">
    <property type="nucleotide sequence ID" value="NZ_AP025637.1"/>
</dbReference>
<evidence type="ECO:0000313" key="2">
    <source>
        <dbReference type="EMBL" id="BDG72734.1"/>
    </source>
</evidence>
<evidence type="ECO:0000256" key="1">
    <source>
        <dbReference type="SAM" id="MobiDB-lite"/>
    </source>
</evidence>
<feature type="compositionally biased region" description="Low complexity" evidence="1">
    <location>
        <begin position="1"/>
        <end position="17"/>
    </location>
</feature>
<feature type="region of interest" description="Disordered" evidence="1">
    <location>
        <begin position="1"/>
        <end position="20"/>
    </location>
</feature>
<evidence type="ECO:0000313" key="3">
    <source>
        <dbReference type="Proteomes" id="UP000831327"/>
    </source>
</evidence>
<organism evidence="2 3">
    <name type="scientific">Roseomonas fluvialis</name>
    <dbReference type="NCBI Taxonomy" id="1750527"/>
    <lineage>
        <taxon>Bacteria</taxon>
        <taxon>Pseudomonadati</taxon>
        <taxon>Pseudomonadota</taxon>
        <taxon>Alphaproteobacteria</taxon>
        <taxon>Acetobacterales</taxon>
        <taxon>Roseomonadaceae</taxon>
        <taxon>Roseomonas</taxon>
    </lineage>
</organism>
<feature type="compositionally biased region" description="Pro residues" evidence="1">
    <location>
        <begin position="58"/>
        <end position="76"/>
    </location>
</feature>
<dbReference type="EMBL" id="AP025637">
    <property type="protein sequence ID" value="BDG72734.1"/>
    <property type="molecule type" value="Genomic_DNA"/>
</dbReference>
<feature type="compositionally biased region" description="Low complexity" evidence="1">
    <location>
        <begin position="43"/>
        <end position="57"/>
    </location>
</feature>
<proteinExistence type="predicted"/>